<accession>A0A7X8TIW5</accession>
<dbReference type="InterPro" id="IPR011606">
    <property type="entry name" value="Brnchd-chn_aa_trnsp_permease"/>
</dbReference>
<reference evidence="9 10" key="1">
    <citation type="submission" date="2020-04" db="EMBL/GenBank/DDBJ databases">
        <title>Nesterenkonia sp. nov., isolated from marine sediment.</title>
        <authorList>
            <person name="Zhang G."/>
        </authorList>
    </citation>
    <scope>NUCLEOTIDE SEQUENCE [LARGE SCALE GENOMIC DNA]</scope>
    <source>
        <strain evidence="9 10">MY13</strain>
    </source>
</reference>
<evidence type="ECO:0000256" key="7">
    <source>
        <dbReference type="ARBA" id="ARBA00023136"/>
    </source>
</evidence>
<evidence type="ECO:0000313" key="9">
    <source>
        <dbReference type="EMBL" id="NLS09424.1"/>
    </source>
</evidence>
<gene>
    <name evidence="9" type="ORF">HGQ17_05245</name>
</gene>
<dbReference type="GO" id="GO:1903785">
    <property type="term" value="P:L-valine transmembrane transport"/>
    <property type="evidence" value="ECO:0007669"/>
    <property type="project" value="TreeGrafter"/>
</dbReference>
<comment type="subcellular location">
    <subcellularLocation>
        <location evidence="1">Cell membrane</location>
        <topology evidence="1">Multi-pass membrane protein</topology>
    </subcellularLocation>
</comment>
<keyword evidence="3" id="KW-0813">Transport</keyword>
<keyword evidence="4" id="KW-1003">Cell membrane</keyword>
<organism evidence="9 10">
    <name type="scientific">Nesterenkonia sedimenti</name>
    <dbReference type="NCBI Taxonomy" id="1463632"/>
    <lineage>
        <taxon>Bacteria</taxon>
        <taxon>Bacillati</taxon>
        <taxon>Actinomycetota</taxon>
        <taxon>Actinomycetes</taxon>
        <taxon>Micrococcales</taxon>
        <taxon>Micrococcaceae</taxon>
        <taxon>Nesterenkonia</taxon>
    </lineage>
</organism>
<evidence type="ECO:0000256" key="1">
    <source>
        <dbReference type="ARBA" id="ARBA00004651"/>
    </source>
</evidence>
<dbReference type="AlphaFoldDB" id="A0A7X8TIW5"/>
<protein>
    <submittedName>
        <fullName evidence="9">Branched-chain amino acid ABC transporter permease</fullName>
    </submittedName>
</protein>
<evidence type="ECO:0000313" key="10">
    <source>
        <dbReference type="Proteomes" id="UP000523139"/>
    </source>
</evidence>
<evidence type="ECO:0000256" key="2">
    <source>
        <dbReference type="ARBA" id="ARBA00010735"/>
    </source>
</evidence>
<keyword evidence="6 8" id="KW-1133">Transmembrane helix</keyword>
<dbReference type="EMBL" id="JABAHY010000003">
    <property type="protein sequence ID" value="NLS09424.1"/>
    <property type="molecule type" value="Genomic_DNA"/>
</dbReference>
<feature type="transmembrane region" description="Helical" evidence="8">
    <location>
        <begin position="46"/>
        <end position="68"/>
    </location>
</feature>
<evidence type="ECO:0000256" key="5">
    <source>
        <dbReference type="ARBA" id="ARBA00022692"/>
    </source>
</evidence>
<keyword evidence="10" id="KW-1185">Reference proteome</keyword>
<keyword evidence="7 8" id="KW-0472">Membrane</keyword>
<dbReference type="GO" id="GO:0005886">
    <property type="term" value="C:plasma membrane"/>
    <property type="evidence" value="ECO:0007669"/>
    <property type="project" value="UniProtKB-SubCell"/>
</dbReference>
<dbReference type="PANTHER" id="PTHR34979:SF1">
    <property type="entry name" value="INNER MEMBRANE PROTEIN YGAZ"/>
    <property type="match status" value="1"/>
</dbReference>
<comment type="similarity">
    <text evidence="2">Belongs to the AzlC family.</text>
</comment>
<proteinExistence type="inferred from homology"/>
<feature type="transmembrane region" description="Helical" evidence="8">
    <location>
        <begin position="194"/>
        <end position="213"/>
    </location>
</feature>
<keyword evidence="5 8" id="KW-0812">Transmembrane</keyword>
<evidence type="ECO:0000256" key="8">
    <source>
        <dbReference type="SAM" id="Phobius"/>
    </source>
</evidence>
<dbReference type="Pfam" id="PF03591">
    <property type="entry name" value="AzlC"/>
    <property type="match status" value="1"/>
</dbReference>
<evidence type="ECO:0000256" key="6">
    <source>
        <dbReference type="ARBA" id="ARBA00022989"/>
    </source>
</evidence>
<comment type="caution">
    <text evidence="9">The sequence shown here is derived from an EMBL/GenBank/DDBJ whole genome shotgun (WGS) entry which is preliminary data.</text>
</comment>
<evidence type="ECO:0000256" key="4">
    <source>
        <dbReference type="ARBA" id="ARBA00022475"/>
    </source>
</evidence>
<name>A0A7X8TIW5_9MICC</name>
<evidence type="ECO:0000256" key="3">
    <source>
        <dbReference type="ARBA" id="ARBA00022448"/>
    </source>
</evidence>
<sequence>MGLSVTIAVSLFGLSFGALAVAAGFSFWQTIALSALMFTGGSQFAFIGVIAAGGSPAAAFSSATLLGVRNTIYAVQIKAMLNPAGAKRLVAAHVTIDESMAVSTAQEDPAEQRRGFWVTGIGIWTGWTAVTALGAWLGEFIAEPEAFGLDGAVVAAFLGLLWPRLKSVEPWALAVVAALVTTLTIPVVPSGLPVLIAAVVAIGWGLITAGRGGERR</sequence>
<dbReference type="Proteomes" id="UP000523139">
    <property type="component" value="Unassembled WGS sequence"/>
</dbReference>
<dbReference type="PANTHER" id="PTHR34979">
    <property type="entry name" value="INNER MEMBRANE PROTEIN YGAZ"/>
    <property type="match status" value="1"/>
</dbReference>
<feature type="transmembrane region" description="Helical" evidence="8">
    <location>
        <begin position="116"/>
        <end position="138"/>
    </location>
</feature>